<dbReference type="InterPro" id="IPR050322">
    <property type="entry name" value="Fe-S_cluster_asmbl/transfer"/>
</dbReference>
<dbReference type="SUPFAM" id="SSF89360">
    <property type="entry name" value="HesB-like domain"/>
    <property type="match status" value="1"/>
</dbReference>
<protein>
    <submittedName>
        <fullName evidence="3">Fe-S cluster assembly protein</fullName>
    </submittedName>
</protein>
<dbReference type="NCBIfam" id="TIGR00049">
    <property type="entry name" value="iron-sulfur cluster assembly accessory protein"/>
    <property type="match status" value="1"/>
</dbReference>
<keyword evidence="4" id="KW-1185">Reference proteome</keyword>
<sequence length="123" mass="13618">MSGVVNYSGSKSQGVTLTDAAKRHVIAYLDKEPNSQGVRFSVKKTGCSGLSYVVDYVIHPQENDIVLPLDGHYQIWIDKASYPFLKGMNIDYIKQGLNYKFIFDNPNQTGQCGCGESFTVDSV</sequence>
<organism evidence="3 4">
    <name type="scientific">Legionella busanensis</name>
    <dbReference type="NCBI Taxonomy" id="190655"/>
    <lineage>
        <taxon>Bacteria</taxon>
        <taxon>Pseudomonadati</taxon>
        <taxon>Pseudomonadota</taxon>
        <taxon>Gammaproteobacteria</taxon>
        <taxon>Legionellales</taxon>
        <taxon>Legionellaceae</taxon>
        <taxon>Legionella</taxon>
    </lineage>
</organism>
<dbReference type="InterPro" id="IPR017870">
    <property type="entry name" value="FeS_cluster_insertion_CS"/>
</dbReference>
<dbReference type="GO" id="GO:0005829">
    <property type="term" value="C:cytosol"/>
    <property type="evidence" value="ECO:0007669"/>
    <property type="project" value="TreeGrafter"/>
</dbReference>
<dbReference type="PANTHER" id="PTHR10072">
    <property type="entry name" value="IRON-SULFUR CLUSTER ASSEMBLY PROTEIN"/>
    <property type="match status" value="1"/>
</dbReference>
<evidence type="ECO:0000313" key="3">
    <source>
        <dbReference type="EMBL" id="STX50694.1"/>
    </source>
</evidence>
<dbReference type="GO" id="GO:0016226">
    <property type="term" value="P:iron-sulfur cluster assembly"/>
    <property type="evidence" value="ECO:0007669"/>
    <property type="project" value="InterPro"/>
</dbReference>
<dbReference type="PROSITE" id="PS01152">
    <property type="entry name" value="HESB"/>
    <property type="match status" value="1"/>
</dbReference>
<dbReference type="InterPro" id="IPR000361">
    <property type="entry name" value="ATAP_core_dom"/>
</dbReference>
<reference evidence="3 4" key="1">
    <citation type="submission" date="2018-06" db="EMBL/GenBank/DDBJ databases">
        <authorList>
            <consortium name="Pathogen Informatics"/>
            <person name="Doyle S."/>
        </authorList>
    </citation>
    <scope>NUCLEOTIDE SEQUENCE [LARGE SCALE GENOMIC DNA]</scope>
    <source>
        <strain evidence="3 4">NCTC13316</strain>
    </source>
</reference>
<gene>
    <name evidence="3" type="primary">sufA</name>
    <name evidence="3" type="ORF">NCTC13316_00777</name>
</gene>
<dbReference type="AlphaFoldDB" id="A0A378JHT5"/>
<dbReference type="InterPro" id="IPR016092">
    <property type="entry name" value="ATAP"/>
</dbReference>
<dbReference type="Gene3D" id="2.60.300.12">
    <property type="entry name" value="HesB-like domain"/>
    <property type="match status" value="1"/>
</dbReference>
<comment type="similarity">
    <text evidence="1">Belongs to the HesB/IscA family.</text>
</comment>
<dbReference type="InterPro" id="IPR035903">
    <property type="entry name" value="HesB-like_dom_sf"/>
</dbReference>
<evidence type="ECO:0000313" key="4">
    <source>
        <dbReference type="Proteomes" id="UP000254794"/>
    </source>
</evidence>
<dbReference type="EMBL" id="UGOD01000001">
    <property type="protein sequence ID" value="STX50694.1"/>
    <property type="molecule type" value="Genomic_DNA"/>
</dbReference>
<evidence type="ECO:0000256" key="1">
    <source>
        <dbReference type="ARBA" id="ARBA00006718"/>
    </source>
</evidence>
<name>A0A378JHT5_9GAMM</name>
<proteinExistence type="inferred from homology"/>
<feature type="domain" description="Core" evidence="2">
    <location>
        <begin position="15"/>
        <end position="116"/>
    </location>
</feature>
<evidence type="ECO:0000259" key="2">
    <source>
        <dbReference type="Pfam" id="PF01521"/>
    </source>
</evidence>
<accession>A0A378JHT5</accession>
<dbReference type="GO" id="GO:0051537">
    <property type="term" value="F:2 iron, 2 sulfur cluster binding"/>
    <property type="evidence" value="ECO:0007669"/>
    <property type="project" value="TreeGrafter"/>
</dbReference>
<dbReference type="Proteomes" id="UP000254794">
    <property type="component" value="Unassembled WGS sequence"/>
</dbReference>
<dbReference type="Pfam" id="PF01521">
    <property type="entry name" value="Fe-S_biosyn"/>
    <property type="match status" value="1"/>
</dbReference>
<dbReference type="RefSeq" id="WP_115330394.1">
    <property type="nucleotide sequence ID" value="NZ_CAAAHP010000004.1"/>
</dbReference>
<dbReference type="OrthoDB" id="9801228at2"/>
<dbReference type="PANTHER" id="PTHR10072:SF41">
    <property type="entry name" value="IRON-SULFUR CLUSTER ASSEMBLY 1 HOMOLOG, MITOCHONDRIAL"/>
    <property type="match status" value="1"/>
</dbReference>